<dbReference type="CDD" id="cd05233">
    <property type="entry name" value="SDR_c"/>
    <property type="match status" value="1"/>
</dbReference>
<gene>
    <name evidence="4" type="ORF">I2501_06985</name>
</gene>
<name>A0A931B050_9ACTN</name>
<accession>A0A931B050</accession>
<dbReference type="RefSeq" id="WP_196192924.1">
    <property type="nucleotide sequence ID" value="NZ_JADPRT010000002.1"/>
</dbReference>
<sequence length="263" mass="27645">MELEGAVVVVTGAAGGIGTALARRFAAEGARGLLLADLDGSKVEDLAQELDRHGCHTVGVASDVSRESDVRALVDTAEKHLGPVDLFCSNAGIGSGAGIDASNELWQANWDINVMSHVYAARAVLPGMLKRGHGYLLNTASAAGLLQMPGDAAYTATKHAAVAFAEWLSVTYGAQGIRVSALCPQGVRTAMTAREDVRAVLTAFGPLLEPEDVAESVVRGLADERFLILPHEEVATYEQQRVSDRDGWLSGMRKAVASLPQLG</sequence>
<dbReference type="PRINTS" id="PR00081">
    <property type="entry name" value="GDHRDH"/>
</dbReference>
<organism evidence="4 5">
    <name type="scientific">Streptacidiphilus fuscans</name>
    <dbReference type="NCBI Taxonomy" id="2789292"/>
    <lineage>
        <taxon>Bacteria</taxon>
        <taxon>Bacillati</taxon>
        <taxon>Actinomycetota</taxon>
        <taxon>Actinomycetes</taxon>
        <taxon>Kitasatosporales</taxon>
        <taxon>Streptomycetaceae</taxon>
        <taxon>Streptacidiphilus</taxon>
    </lineage>
</organism>
<dbReference type="SUPFAM" id="SSF51735">
    <property type="entry name" value="NAD(P)-binding Rossmann-fold domains"/>
    <property type="match status" value="1"/>
</dbReference>
<dbReference type="PRINTS" id="PR00080">
    <property type="entry name" value="SDRFAMILY"/>
</dbReference>
<dbReference type="Proteomes" id="UP000657385">
    <property type="component" value="Unassembled WGS sequence"/>
</dbReference>
<dbReference type="InterPro" id="IPR036291">
    <property type="entry name" value="NAD(P)-bd_dom_sf"/>
</dbReference>
<dbReference type="AlphaFoldDB" id="A0A931B050"/>
<comment type="caution">
    <text evidence="4">The sequence shown here is derived from an EMBL/GenBank/DDBJ whole genome shotgun (WGS) entry which is preliminary data.</text>
</comment>
<dbReference type="InterPro" id="IPR002347">
    <property type="entry name" value="SDR_fam"/>
</dbReference>
<evidence type="ECO:0000256" key="3">
    <source>
        <dbReference type="RuleBase" id="RU000363"/>
    </source>
</evidence>
<dbReference type="PANTHER" id="PTHR24322:SF736">
    <property type="entry name" value="RETINOL DEHYDROGENASE 10"/>
    <property type="match status" value="1"/>
</dbReference>
<dbReference type="InterPro" id="IPR020904">
    <property type="entry name" value="Sc_DH/Rdtase_CS"/>
</dbReference>
<dbReference type="PANTHER" id="PTHR24322">
    <property type="entry name" value="PKSB"/>
    <property type="match status" value="1"/>
</dbReference>
<dbReference type="Pfam" id="PF00106">
    <property type="entry name" value="adh_short"/>
    <property type="match status" value="1"/>
</dbReference>
<dbReference type="GO" id="GO:0016616">
    <property type="term" value="F:oxidoreductase activity, acting on the CH-OH group of donors, NAD or NADP as acceptor"/>
    <property type="evidence" value="ECO:0007669"/>
    <property type="project" value="TreeGrafter"/>
</dbReference>
<evidence type="ECO:0000313" key="5">
    <source>
        <dbReference type="Proteomes" id="UP000657385"/>
    </source>
</evidence>
<reference evidence="4" key="1">
    <citation type="submission" date="2020-11" db="EMBL/GenBank/DDBJ databases">
        <title>Isolation and identification of active actinomycetes.</title>
        <authorList>
            <person name="Yu B."/>
        </authorList>
    </citation>
    <scope>NUCLEOTIDE SEQUENCE</scope>
    <source>
        <strain evidence="4">NEAU-YB345</strain>
    </source>
</reference>
<dbReference type="Gene3D" id="3.40.50.720">
    <property type="entry name" value="NAD(P)-binding Rossmann-like Domain"/>
    <property type="match status" value="1"/>
</dbReference>
<keyword evidence="5" id="KW-1185">Reference proteome</keyword>
<evidence type="ECO:0000256" key="2">
    <source>
        <dbReference type="ARBA" id="ARBA00023002"/>
    </source>
</evidence>
<keyword evidence="2" id="KW-0560">Oxidoreductase</keyword>
<evidence type="ECO:0000313" key="4">
    <source>
        <dbReference type="EMBL" id="MBF9067783.1"/>
    </source>
</evidence>
<evidence type="ECO:0000256" key="1">
    <source>
        <dbReference type="ARBA" id="ARBA00006484"/>
    </source>
</evidence>
<comment type="similarity">
    <text evidence="1 3">Belongs to the short-chain dehydrogenases/reductases (SDR) family.</text>
</comment>
<protein>
    <submittedName>
        <fullName evidence="4">SDR family oxidoreductase</fullName>
    </submittedName>
</protein>
<dbReference type="EMBL" id="JADPRT010000002">
    <property type="protein sequence ID" value="MBF9067783.1"/>
    <property type="molecule type" value="Genomic_DNA"/>
</dbReference>
<dbReference type="PROSITE" id="PS00061">
    <property type="entry name" value="ADH_SHORT"/>
    <property type="match status" value="1"/>
</dbReference>
<proteinExistence type="inferred from homology"/>